<dbReference type="OrthoDB" id="10039147at2759"/>
<comment type="subcellular location">
    <subcellularLocation>
        <location evidence="1">Membrane</location>
        <topology evidence="1">Single-pass membrane protein</topology>
    </subcellularLocation>
</comment>
<dbReference type="FunCoup" id="I2H6D4">
    <property type="interactions" value="87"/>
</dbReference>
<dbReference type="eggNOG" id="KOG2357">
    <property type="taxonomic scope" value="Eukaryota"/>
</dbReference>
<dbReference type="InParanoid" id="I2H6D4"/>
<feature type="transmembrane region" description="Helical" evidence="6">
    <location>
        <begin position="41"/>
        <end position="64"/>
    </location>
</feature>
<keyword evidence="2 6" id="KW-0812">Transmembrane</keyword>
<protein>
    <recommendedName>
        <fullName evidence="9">DUF1682-domain-containing protein</fullName>
    </recommendedName>
</protein>
<keyword evidence="3 6" id="KW-1133">Transmembrane helix</keyword>
<keyword evidence="8" id="KW-1185">Reference proteome</keyword>
<evidence type="ECO:0000256" key="5">
    <source>
        <dbReference type="SAM" id="MobiDB-lite"/>
    </source>
</evidence>
<feature type="compositionally biased region" description="Basic residues" evidence="5">
    <location>
        <begin position="396"/>
        <end position="407"/>
    </location>
</feature>
<evidence type="ECO:0000256" key="2">
    <source>
        <dbReference type="ARBA" id="ARBA00022692"/>
    </source>
</evidence>
<dbReference type="RefSeq" id="XP_004181455.1">
    <property type="nucleotide sequence ID" value="XM_004181407.1"/>
</dbReference>
<dbReference type="PANTHER" id="PTHR12883:SF0">
    <property type="entry name" value="PAT COMPLEX SUBUNIT CCDC47"/>
    <property type="match status" value="1"/>
</dbReference>
<evidence type="ECO:0000256" key="4">
    <source>
        <dbReference type="ARBA" id="ARBA00023136"/>
    </source>
</evidence>
<evidence type="ECO:0000256" key="3">
    <source>
        <dbReference type="ARBA" id="ARBA00022989"/>
    </source>
</evidence>
<evidence type="ECO:0008006" key="9">
    <source>
        <dbReference type="Google" id="ProtNLM"/>
    </source>
</evidence>
<dbReference type="GO" id="GO:0016020">
    <property type="term" value="C:membrane"/>
    <property type="evidence" value="ECO:0007669"/>
    <property type="project" value="UniProtKB-SubCell"/>
</dbReference>
<evidence type="ECO:0000256" key="6">
    <source>
        <dbReference type="SAM" id="Phobius"/>
    </source>
</evidence>
<name>I2H6D4_HENB6</name>
<reference evidence="7 8" key="1">
    <citation type="journal article" date="2011" name="Proc. Natl. Acad. Sci. U.S.A.">
        <title>Evolutionary erosion of yeast sex chromosomes by mating-type switching accidents.</title>
        <authorList>
            <person name="Gordon J.L."/>
            <person name="Armisen D."/>
            <person name="Proux-Wera E."/>
            <person name="Oheigeartaigh S.S."/>
            <person name="Byrne K.P."/>
            <person name="Wolfe K.H."/>
        </authorList>
    </citation>
    <scope>NUCLEOTIDE SEQUENCE [LARGE SCALE GENOMIC DNA]</scope>
    <source>
        <strain evidence="8">ATCC 34711 / CBS 6284 / DSM 70876 / NBRC 10599 / NRRL Y-10934 / UCD 77-7</strain>
    </source>
</reference>
<evidence type="ECO:0000256" key="1">
    <source>
        <dbReference type="ARBA" id="ARBA00004167"/>
    </source>
</evidence>
<dbReference type="Pfam" id="PF07946">
    <property type="entry name" value="CCDC47"/>
    <property type="match status" value="1"/>
</dbReference>
<evidence type="ECO:0000313" key="8">
    <source>
        <dbReference type="Proteomes" id="UP000002866"/>
    </source>
</evidence>
<dbReference type="GO" id="GO:0005783">
    <property type="term" value="C:endoplasmic reticulum"/>
    <property type="evidence" value="ECO:0007669"/>
    <property type="project" value="InterPro"/>
</dbReference>
<dbReference type="AlphaFoldDB" id="I2H6D4"/>
<evidence type="ECO:0000313" key="7">
    <source>
        <dbReference type="EMBL" id="CCH61936.1"/>
    </source>
</evidence>
<organism evidence="7 8">
    <name type="scientific">Henningerozyma blattae (strain ATCC 34711 / CBS 6284 / DSM 70876 / NBRC 10599 / NRRL Y-10934 / UCD 77-7)</name>
    <name type="common">Yeast</name>
    <name type="synonym">Tetrapisispora blattae</name>
    <dbReference type="NCBI Taxonomy" id="1071380"/>
    <lineage>
        <taxon>Eukaryota</taxon>
        <taxon>Fungi</taxon>
        <taxon>Dikarya</taxon>
        <taxon>Ascomycota</taxon>
        <taxon>Saccharomycotina</taxon>
        <taxon>Saccharomycetes</taxon>
        <taxon>Saccharomycetales</taxon>
        <taxon>Saccharomycetaceae</taxon>
        <taxon>Henningerozyma</taxon>
    </lineage>
</organism>
<dbReference type="HOGENOM" id="CLU_672638_0_0_1"/>
<feature type="compositionally biased region" description="Basic and acidic residues" evidence="5">
    <location>
        <begin position="373"/>
        <end position="395"/>
    </location>
</feature>
<accession>I2H6D4</accession>
<dbReference type="OMA" id="FDGFVWA"/>
<dbReference type="GO" id="GO:0032469">
    <property type="term" value="P:endoplasmic reticulum calcium ion homeostasis"/>
    <property type="evidence" value="ECO:0007669"/>
    <property type="project" value="InterPro"/>
</dbReference>
<dbReference type="EMBL" id="HE806321">
    <property type="protein sequence ID" value="CCH61936.1"/>
    <property type="molecule type" value="Genomic_DNA"/>
</dbReference>
<dbReference type="GO" id="GO:0005509">
    <property type="term" value="F:calcium ion binding"/>
    <property type="evidence" value="ECO:0007669"/>
    <property type="project" value="InterPro"/>
</dbReference>
<proteinExistence type="predicted"/>
<feature type="region of interest" description="Disordered" evidence="5">
    <location>
        <begin position="373"/>
        <end position="407"/>
    </location>
</feature>
<dbReference type="KEGG" id="tbl:TBLA_0F04030"/>
<dbReference type="Proteomes" id="UP000002866">
    <property type="component" value="Chromosome 6"/>
</dbReference>
<dbReference type="GeneID" id="14497045"/>
<dbReference type="PANTHER" id="PTHR12883">
    <property type="entry name" value="ADIPOCYTE-SPECIFIC PROTEIN 4-RELATED"/>
    <property type="match status" value="1"/>
</dbReference>
<sequence length="407" mass="47413">MSMIIQPLANLLQKFDDMNLHYYSTPYEELKAMSTFERIQLYNWTFEMGIACLLMFIYFIHWGGNRINVTRANRLFNSLQDFFSKDLQFSKVGFIENEKPKSYHSENQNTWFTTFATGRSTIESVTVKAHMYARSNPVSLIMESILGWFFSSLVVKDLDEFVEIVIKPNGIYVANENSTINNSSKDILKNYKFVTSVVNKTYMNTSRRDYYFLSCTHVTDNEILPVDYVFMSDVNQLNSFIPTYSKKSFITETLTNAVDLLQFVSFTDLPTGHPNSDKKFTADSISRAIIRTNIPKSKKDVETLQQVISAVIEIYDNCTRELTQNGSSALITPEILKKTNNFRSQELAKIVKEMKKIEMEDLKEKKLEAERELRRANKDSEAFAKQDQKMKEKRERRMRNKQKVRMG</sequence>
<gene>
    <name evidence="7" type="primary">TBLA0F04030</name>
    <name evidence="7" type="ORF">TBLA_0F04030</name>
</gene>
<dbReference type="STRING" id="1071380.I2H6D4"/>
<dbReference type="InterPro" id="IPR012879">
    <property type="entry name" value="CCDC47"/>
</dbReference>
<keyword evidence="4 6" id="KW-0472">Membrane</keyword>